<name>A0A915EDT3_9BILA</name>
<evidence type="ECO:0000313" key="2">
    <source>
        <dbReference type="WBParaSite" id="jg5055"/>
    </source>
</evidence>
<dbReference type="WBParaSite" id="jg5055">
    <property type="protein sequence ID" value="jg5055"/>
    <property type="gene ID" value="jg5055"/>
</dbReference>
<reference evidence="2" key="1">
    <citation type="submission" date="2022-11" db="UniProtKB">
        <authorList>
            <consortium name="WormBaseParasite"/>
        </authorList>
    </citation>
    <scope>IDENTIFICATION</scope>
</reference>
<evidence type="ECO:0000313" key="1">
    <source>
        <dbReference type="Proteomes" id="UP000887574"/>
    </source>
</evidence>
<dbReference type="Proteomes" id="UP000887574">
    <property type="component" value="Unplaced"/>
</dbReference>
<proteinExistence type="predicted"/>
<sequence length="80" mass="9320">MSSNYETFFSKWPVLTVKRWRGQKLGAFLSAPFFRFTPQLESEVPLDTTDDETLVRLLWTSKIYVNSPACQIEIQSLVIF</sequence>
<organism evidence="1 2">
    <name type="scientific">Ditylenchus dipsaci</name>
    <dbReference type="NCBI Taxonomy" id="166011"/>
    <lineage>
        <taxon>Eukaryota</taxon>
        <taxon>Metazoa</taxon>
        <taxon>Ecdysozoa</taxon>
        <taxon>Nematoda</taxon>
        <taxon>Chromadorea</taxon>
        <taxon>Rhabditida</taxon>
        <taxon>Tylenchina</taxon>
        <taxon>Tylenchomorpha</taxon>
        <taxon>Sphaerularioidea</taxon>
        <taxon>Anguinidae</taxon>
        <taxon>Anguininae</taxon>
        <taxon>Ditylenchus</taxon>
    </lineage>
</organism>
<dbReference type="AlphaFoldDB" id="A0A915EDT3"/>
<accession>A0A915EDT3</accession>
<protein>
    <submittedName>
        <fullName evidence="2">Uncharacterized protein</fullName>
    </submittedName>
</protein>
<keyword evidence="1" id="KW-1185">Reference proteome</keyword>